<proteinExistence type="predicted"/>
<dbReference type="InterPro" id="IPR036513">
    <property type="entry name" value="STAS_dom_sf"/>
</dbReference>
<reference evidence="2 3" key="1">
    <citation type="submission" date="2018-03" db="EMBL/GenBank/DDBJ databases">
        <title>Mesoflavibacter sp. HG37 and Mesoflavibacter sp. HG96 sp.nov., two marine bacteria isolated from seawater of Western Pacific Ocean.</title>
        <authorList>
            <person name="Cheng H."/>
            <person name="Wu Y.-H."/>
            <person name="Guo L.-L."/>
            <person name="Xu X.-W."/>
        </authorList>
    </citation>
    <scope>NUCLEOTIDE SEQUENCE [LARGE SCALE GENOMIC DNA]</scope>
    <source>
        <strain evidence="2 3">KCTC 42117</strain>
    </source>
</reference>
<dbReference type="EMBL" id="PXOT01000025">
    <property type="protein sequence ID" value="PSG87791.1"/>
    <property type="molecule type" value="Genomic_DNA"/>
</dbReference>
<organism evidence="2 3">
    <name type="scientific">Mesoflavibacter zeaxanthinifaciens subsp. sabulilitoris</name>
    <dbReference type="NCBI Taxonomy" id="1520893"/>
    <lineage>
        <taxon>Bacteria</taxon>
        <taxon>Pseudomonadati</taxon>
        <taxon>Bacteroidota</taxon>
        <taxon>Flavobacteriia</taxon>
        <taxon>Flavobacteriales</taxon>
        <taxon>Flavobacteriaceae</taxon>
        <taxon>Mesoflavibacter</taxon>
    </lineage>
</organism>
<gene>
    <name evidence="2" type="ORF">C7H61_11295</name>
</gene>
<comment type="caution">
    <text evidence="2">The sequence shown here is derived from an EMBL/GenBank/DDBJ whole genome shotgun (WGS) entry which is preliminary data.</text>
</comment>
<feature type="domain" description="STAS" evidence="1">
    <location>
        <begin position="1"/>
        <end position="89"/>
    </location>
</feature>
<dbReference type="SUPFAM" id="SSF52091">
    <property type="entry name" value="SpoIIaa-like"/>
    <property type="match status" value="1"/>
</dbReference>
<sequence>MALTITRDKTLFEIVGRIDTSTVKSFETHLKLMLTNLEDLTLNIDKVSKIDASGMKAIRNLYDNAISSNKKLCITGLGCKEIYEELRSK</sequence>
<dbReference type="Proteomes" id="UP000238430">
    <property type="component" value="Unassembled WGS sequence"/>
</dbReference>
<accession>A0A2T1N7E9</accession>
<dbReference type="Pfam" id="PF01740">
    <property type="entry name" value="STAS"/>
    <property type="match status" value="1"/>
</dbReference>
<protein>
    <submittedName>
        <fullName evidence="2">STAS domain-containing protein</fullName>
    </submittedName>
</protein>
<evidence type="ECO:0000259" key="1">
    <source>
        <dbReference type="PROSITE" id="PS50801"/>
    </source>
</evidence>
<dbReference type="AlphaFoldDB" id="A0A2T1N7E9"/>
<dbReference type="PROSITE" id="PS50801">
    <property type="entry name" value="STAS"/>
    <property type="match status" value="1"/>
</dbReference>
<dbReference type="RefSeq" id="WP_027880938.1">
    <property type="nucleotide sequence ID" value="NZ_JACHWV010000004.1"/>
</dbReference>
<dbReference type="Gene3D" id="3.30.750.24">
    <property type="entry name" value="STAS domain"/>
    <property type="match status" value="1"/>
</dbReference>
<evidence type="ECO:0000313" key="3">
    <source>
        <dbReference type="Proteomes" id="UP000238430"/>
    </source>
</evidence>
<keyword evidence="3" id="KW-1185">Reference proteome</keyword>
<evidence type="ECO:0000313" key="2">
    <source>
        <dbReference type="EMBL" id="PSG87791.1"/>
    </source>
</evidence>
<dbReference type="InterPro" id="IPR002645">
    <property type="entry name" value="STAS_dom"/>
</dbReference>
<dbReference type="OrthoDB" id="1163458at2"/>
<name>A0A2T1N7E9_9FLAO</name>